<organism evidence="4">
    <name type="scientific">Lepeophtheirus salmonis</name>
    <name type="common">Salmon louse</name>
    <name type="synonym">Caligus salmonis</name>
    <dbReference type="NCBI Taxonomy" id="72036"/>
    <lineage>
        <taxon>Eukaryota</taxon>
        <taxon>Metazoa</taxon>
        <taxon>Ecdysozoa</taxon>
        <taxon>Arthropoda</taxon>
        <taxon>Crustacea</taxon>
        <taxon>Multicrustacea</taxon>
        <taxon>Hexanauplia</taxon>
        <taxon>Copepoda</taxon>
        <taxon>Siphonostomatoida</taxon>
        <taxon>Caligidae</taxon>
        <taxon>Lepeophtheirus</taxon>
    </lineage>
</organism>
<feature type="transmembrane region" description="Helical" evidence="1">
    <location>
        <begin position="233"/>
        <end position="258"/>
    </location>
</feature>
<dbReference type="EMBL" id="HG994585">
    <property type="protein sequence ID" value="CAF2983020.1"/>
    <property type="molecule type" value="Genomic_DNA"/>
</dbReference>
<evidence type="ECO:0000313" key="5">
    <source>
        <dbReference type="Proteomes" id="UP000675881"/>
    </source>
</evidence>
<keyword evidence="1" id="KW-0812">Transmembrane</keyword>
<reference evidence="3" key="2">
    <citation type="submission" date="2021-02" db="EMBL/GenBank/DDBJ databases">
        <authorList>
            <person name="Bekaert M."/>
        </authorList>
    </citation>
    <scope>NUCLEOTIDE SEQUENCE</scope>
    <source>
        <strain evidence="3">IoA-00</strain>
    </source>
</reference>
<feature type="transmembrane region" description="Helical" evidence="1">
    <location>
        <begin position="421"/>
        <end position="442"/>
    </location>
</feature>
<keyword evidence="5" id="KW-1185">Reference proteome</keyword>
<feature type="transmembrane region" description="Helical" evidence="1">
    <location>
        <begin position="38"/>
        <end position="56"/>
    </location>
</feature>
<gene>
    <name evidence="3" type="ORF">LSAA_12253</name>
</gene>
<dbReference type="Gene3D" id="1.20.1250.20">
    <property type="entry name" value="MFS general substrate transporter like domains"/>
    <property type="match status" value="1"/>
</dbReference>
<protein>
    <submittedName>
        <fullName evidence="3">(salmon louse) hypothetical protein</fullName>
    </submittedName>
</protein>
<keyword evidence="2" id="KW-0732">Signal</keyword>
<evidence type="ECO:0000313" key="3">
    <source>
        <dbReference type="EMBL" id="CAF2983020.1"/>
    </source>
</evidence>
<name>A0A0K2T0J0_LEPSM</name>
<dbReference type="AlphaFoldDB" id="A0A0K2T0J0"/>
<feature type="chain" id="PRO_5036294072" evidence="2">
    <location>
        <begin position="23"/>
        <end position="541"/>
    </location>
</feature>
<sequence length="541" mass="60605">MSEGSVKLSLLLLGLIVSATFSLEDLLFRDSPVDEESIYFWSLLGVILCAFSVLILSPLSEICNLKTLFFTLTVSTSVALSLCIFLHGSSFKQSLPLTKETVQHHHMIPSQVHIENSSILIYHEEDCIQDLKINDTDFTNCSLSCPIDSLQICETFNYMILCSARGNDVSFSKELKLKSVPSLNESCESEYKLRYADRVDMELAPGCTLECQTVASWTELIEATEEPEEESDLGLRICFGTGVILGFSLLILMEGHILIKGRFYNLGDKYAYFLMGSVLLHPIVPYLLENMESMKVSILLGIPLILSSIVLIVTIVCTPRPKRYLQHEARDEIPLKSAHVMRQLQTILAHHKLTWMKIAVLSLCVGLDSSRTYSSLESQGFYGQQTILVALHNTRGAIISLPFIAFMGDYLVKKFGVSNSLSFALSCYGMEFIAFGCLKALPYAVLRFLINPFAYSFGIFIILKFAHITFAEDLRIPSYGIFSCLYIRFFGRSLGVLLEGLHKVIWVYVGTCILCVFLLFLIINSKCNRKKCTSADIPISV</sequence>
<keyword evidence="1" id="KW-1133">Transmembrane helix</keyword>
<keyword evidence="1" id="KW-0472">Membrane</keyword>
<dbReference type="EMBL" id="HACA01001959">
    <property type="protein sequence ID" value="CDW19320.1"/>
    <property type="molecule type" value="Transcribed_RNA"/>
</dbReference>
<feature type="transmembrane region" description="Helical" evidence="1">
    <location>
        <begin position="294"/>
        <end position="317"/>
    </location>
</feature>
<dbReference type="Proteomes" id="UP000675881">
    <property type="component" value="Chromosome 6"/>
</dbReference>
<evidence type="ECO:0000256" key="1">
    <source>
        <dbReference type="SAM" id="Phobius"/>
    </source>
</evidence>
<accession>A0A0K2T0J0</accession>
<feature type="transmembrane region" description="Helical" evidence="1">
    <location>
        <begin position="270"/>
        <end position="288"/>
    </location>
</feature>
<reference evidence="4" key="1">
    <citation type="submission" date="2014-05" db="EMBL/GenBank/DDBJ databases">
        <authorList>
            <person name="Chronopoulou M."/>
        </authorList>
    </citation>
    <scope>NUCLEOTIDE SEQUENCE</scope>
    <source>
        <tissue evidence="4">Whole organism</tissue>
    </source>
</reference>
<evidence type="ECO:0000313" key="4">
    <source>
        <dbReference type="EMBL" id="CDW19320.1"/>
    </source>
</evidence>
<feature type="transmembrane region" description="Helical" evidence="1">
    <location>
        <begin position="68"/>
        <end position="88"/>
    </location>
</feature>
<feature type="transmembrane region" description="Helical" evidence="1">
    <location>
        <begin position="448"/>
        <end position="466"/>
    </location>
</feature>
<dbReference type="SUPFAM" id="SSF103473">
    <property type="entry name" value="MFS general substrate transporter"/>
    <property type="match status" value="1"/>
</dbReference>
<proteinExistence type="predicted"/>
<dbReference type="InterPro" id="IPR036259">
    <property type="entry name" value="MFS_trans_sf"/>
</dbReference>
<feature type="signal peptide" evidence="2">
    <location>
        <begin position="1"/>
        <end position="22"/>
    </location>
</feature>
<evidence type="ECO:0000256" key="2">
    <source>
        <dbReference type="SAM" id="SignalP"/>
    </source>
</evidence>
<feature type="transmembrane region" description="Helical" evidence="1">
    <location>
        <begin position="504"/>
        <end position="523"/>
    </location>
</feature>